<evidence type="ECO:0000256" key="3">
    <source>
        <dbReference type="PROSITE-ProRule" id="PRU00176"/>
    </source>
</evidence>
<dbReference type="PANTHER" id="PTHR24012">
    <property type="entry name" value="RNA BINDING PROTEIN"/>
    <property type="match status" value="1"/>
</dbReference>
<dbReference type="InterPro" id="IPR000504">
    <property type="entry name" value="RRM_dom"/>
</dbReference>
<dbReference type="PRINTS" id="PR00961">
    <property type="entry name" value="HUDSXLRNA"/>
</dbReference>
<dbReference type="EMBL" id="CAJOBE010012940">
    <property type="protein sequence ID" value="CAF4157354.1"/>
    <property type="molecule type" value="Genomic_DNA"/>
</dbReference>
<evidence type="ECO:0000256" key="1">
    <source>
        <dbReference type="ARBA" id="ARBA00022737"/>
    </source>
</evidence>
<keyword evidence="1" id="KW-0677">Repeat</keyword>
<accession>A0A813Y1B8</accession>
<evidence type="ECO:0000313" key="6">
    <source>
        <dbReference type="EMBL" id="CAF1441701.1"/>
    </source>
</evidence>
<keyword evidence="2 3" id="KW-0694">RNA-binding</keyword>
<evidence type="ECO:0000256" key="2">
    <source>
        <dbReference type="ARBA" id="ARBA00022884"/>
    </source>
</evidence>
<feature type="domain" description="RRM" evidence="4">
    <location>
        <begin position="9"/>
        <end position="86"/>
    </location>
</feature>
<comment type="caution">
    <text evidence="5">The sequence shown here is derived from an EMBL/GenBank/DDBJ whole genome shotgun (WGS) entry which is preliminary data.</text>
</comment>
<dbReference type="Proteomes" id="UP000663889">
    <property type="component" value="Unassembled WGS sequence"/>
</dbReference>
<dbReference type="SUPFAM" id="SSF54928">
    <property type="entry name" value="RNA-binding domain, RBD"/>
    <property type="match status" value="1"/>
</dbReference>
<dbReference type="Proteomes" id="UP000663874">
    <property type="component" value="Unassembled WGS sequence"/>
</dbReference>
<proteinExistence type="predicted"/>
<dbReference type="EMBL" id="CAJNOL010008415">
    <property type="protein sequence ID" value="CAF1636129.1"/>
    <property type="molecule type" value="Genomic_DNA"/>
</dbReference>
<sequence length="98" mass="10945">MADFGNAANSIIITNLPKDYTESQLEELFSRFGHIISTKVVPIDRNIEGSYGFVSYDESESCTKAIENMNDYVVDGFTLSVNYSSIQTSNNFDQPSNK</sequence>
<evidence type="ECO:0000313" key="9">
    <source>
        <dbReference type="Proteomes" id="UP000663870"/>
    </source>
</evidence>
<dbReference type="SMART" id="SM00360">
    <property type="entry name" value="RRM"/>
    <property type="match status" value="1"/>
</dbReference>
<keyword evidence="9" id="KW-1185">Reference proteome</keyword>
<dbReference type="InterPro" id="IPR002343">
    <property type="entry name" value="Hud_Sxl_RNA"/>
</dbReference>
<evidence type="ECO:0000259" key="4">
    <source>
        <dbReference type="PROSITE" id="PS50102"/>
    </source>
</evidence>
<evidence type="ECO:0000313" key="7">
    <source>
        <dbReference type="EMBL" id="CAF1636129.1"/>
    </source>
</evidence>
<dbReference type="GO" id="GO:0003723">
    <property type="term" value="F:RNA binding"/>
    <property type="evidence" value="ECO:0007669"/>
    <property type="project" value="UniProtKB-UniRule"/>
</dbReference>
<dbReference type="PROSITE" id="PS50102">
    <property type="entry name" value="RRM"/>
    <property type="match status" value="1"/>
</dbReference>
<gene>
    <name evidence="8" type="ORF">FNK824_LOCUS34004</name>
    <name evidence="7" type="ORF">JXQ802_LOCUS52514</name>
    <name evidence="6" type="ORF">PYM288_LOCUS36177</name>
    <name evidence="5" type="ORF">SEV965_LOCUS4250</name>
</gene>
<dbReference type="InterPro" id="IPR035979">
    <property type="entry name" value="RBD_domain_sf"/>
</dbReference>
<dbReference type="Gene3D" id="3.30.70.330">
    <property type="match status" value="1"/>
</dbReference>
<evidence type="ECO:0000313" key="8">
    <source>
        <dbReference type="EMBL" id="CAF4157354.1"/>
    </source>
</evidence>
<dbReference type="Pfam" id="PF00076">
    <property type="entry name" value="RRM_1"/>
    <property type="match status" value="1"/>
</dbReference>
<reference evidence="5" key="1">
    <citation type="submission" date="2021-02" db="EMBL/GenBank/DDBJ databases">
        <authorList>
            <person name="Nowell W R."/>
        </authorList>
    </citation>
    <scope>NUCLEOTIDE SEQUENCE</scope>
</reference>
<dbReference type="Proteomes" id="UP000663854">
    <property type="component" value="Unassembled WGS sequence"/>
</dbReference>
<dbReference type="Proteomes" id="UP000663870">
    <property type="component" value="Unassembled WGS sequence"/>
</dbReference>
<dbReference type="EMBL" id="CAJNOH010006807">
    <property type="protein sequence ID" value="CAF1441701.1"/>
    <property type="molecule type" value="Genomic_DNA"/>
</dbReference>
<name>A0A813Y1B8_9BILA</name>
<protein>
    <recommendedName>
        <fullName evidence="4">RRM domain-containing protein</fullName>
    </recommendedName>
</protein>
<organism evidence="5 10">
    <name type="scientific">Rotaria sordida</name>
    <dbReference type="NCBI Taxonomy" id="392033"/>
    <lineage>
        <taxon>Eukaryota</taxon>
        <taxon>Metazoa</taxon>
        <taxon>Spiralia</taxon>
        <taxon>Gnathifera</taxon>
        <taxon>Rotifera</taxon>
        <taxon>Eurotatoria</taxon>
        <taxon>Bdelloidea</taxon>
        <taxon>Philodinida</taxon>
        <taxon>Philodinidae</taxon>
        <taxon>Rotaria</taxon>
    </lineage>
</organism>
<dbReference type="InterPro" id="IPR012677">
    <property type="entry name" value="Nucleotide-bd_a/b_plait_sf"/>
</dbReference>
<dbReference type="GO" id="GO:1990904">
    <property type="term" value="C:ribonucleoprotein complex"/>
    <property type="evidence" value="ECO:0007669"/>
    <property type="project" value="InterPro"/>
</dbReference>
<evidence type="ECO:0000313" key="5">
    <source>
        <dbReference type="EMBL" id="CAF0873676.1"/>
    </source>
</evidence>
<dbReference type="EMBL" id="CAJNOU010000119">
    <property type="protein sequence ID" value="CAF0873676.1"/>
    <property type="molecule type" value="Genomic_DNA"/>
</dbReference>
<dbReference type="AlphaFoldDB" id="A0A813Y1B8"/>
<dbReference type="CDD" id="cd00590">
    <property type="entry name" value="RRM_SF"/>
    <property type="match status" value="1"/>
</dbReference>
<evidence type="ECO:0000313" key="10">
    <source>
        <dbReference type="Proteomes" id="UP000663889"/>
    </source>
</evidence>